<dbReference type="AlphaFoldDB" id="A0A139ACZ0"/>
<evidence type="ECO:0000313" key="1">
    <source>
        <dbReference type="EMBL" id="KXS14682.1"/>
    </source>
</evidence>
<organism evidence="1 2">
    <name type="scientific">Gonapodya prolifera (strain JEL478)</name>
    <name type="common">Monoblepharis prolifera</name>
    <dbReference type="NCBI Taxonomy" id="1344416"/>
    <lineage>
        <taxon>Eukaryota</taxon>
        <taxon>Fungi</taxon>
        <taxon>Fungi incertae sedis</taxon>
        <taxon>Chytridiomycota</taxon>
        <taxon>Chytridiomycota incertae sedis</taxon>
        <taxon>Monoblepharidomycetes</taxon>
        <taxon>Monoblepharidales</taxon>
        <taxon>Gonapodyaceae</taxon>
        <taxon>Gonapodya</taxon>
    </lineage>
</organism>
<accession>A0A139ACZ0</accession>
<keyword evidence="2" id="KW-1185">Reference proteome</keyword>
<dbReference type="EMBL" id="KQ965767">
    <property type="protein sequence ID" value="KXS14682.1"/>
    <property type="molecule type" value="Genomic_DNA"/>
</dbReference>
<proteinExistence type="predicted"/>
<sequence length="80" mass="8951">MASWICGPTFTTCTALSELALDVFKMKVATHSLEQMFDYVAGGRDVSPAMAMLPFYLTIKELIRGKKAESGRKVGRIYYH</sequence>
<name>A0A139ACZ0_GONPJ</name>
<reference evidence="1 2" key="1">
    <citation type="journal article" date="2015" name="Genome Biol. Evol.">
        <title>Phylogenomic analyses indicate that early fungi evolved digesting cell walls of algal ancestors of land plants.</title>
        <authorList>
            <person name="Chang Y."/>
            <person name="Wang S."/>
            <person name="Sekimoto S."/>
            <person name="Aerts A.L."/>
            <person name="Choi C."/>
            <person name="Clum A."/>
            <person name="LaButti K.M."/>
            <person name="Lindquist E.A."/>
            <person name="Yee Ngan C."/>
            <person name="Ohm R.A."/>
            <person name="Salamov A.A."/>
            <person name="Grigoriev I.V."/>
            <person name="Spatafora J.W."/>
            <person name="Berbee M.L."/>
        </authorList>
    </citation>
    <scope>NUCLEOTIDE SEQUENCE [LARGE SCALE GENOMIC DNA]</scope>
    <source>
        <strain evidence="1 2">JEL478</strain>
    </source>
</reference>
<protein>
    <submittedName>
        <fullName evidence="1">Uncharacterized protein</fullName>
    </submittedName>
</protein>
<evidence type="ECO:0000313" key="2">
    <source>
        <dbReference type="Proteomes" id="UP000070544"/>
    </source>
</evidence>
<gene>
    <name evidence="1" type="ORF">M427DRAFT_135594</name>
</gene>
<dbReference type="Proteomes" id="UP000070544">
    <property type="component" value="Unassembled WGS sequence"/>
</dbReference>